<keyword evidence="3" id="KW-1185">Reference proteome</keyword>
<sequence length="96" mass="10875">MIHVPSTESDSFESDVILACDESDFDSDTPLSSYAALVHQINMQRNERASKRKACLMIQTCNESDKDIQDLGHITDSDATDDEEYLPPKLKRLKKK</sequence>
<dbReference type="EMBL" id="BLXT01006335">
    <property type="protein sequence ID" value="GFO31057.1"/>
    <property type="molecule type" value="Genomic_DNA"/>
</dbReference>
<dbReference type="Proteomes" id="UP000735302">
    <property type="component" value="Unassembled WGS sequence"/>
</dbReference>
<evidence type="ECO:0000313" key="2">
    <source>
        <dbReference type="EMBL" id="GFO31057.1"/>
    </source>
</evidence>
<feature type="region of interest" description="Disordered" evidence="1">
    <location>
        <begin position="73"/>
        <end position="96"/>
    </location>
</feature>
<organism evidence="2 3">
    <name type="scientific">Plakobranchus ocellatus</name>
    <dbReference type="NCBI Taxonomy" id="259542"/>
    <lineage>
        <taxon>Eukaryota</taxon>
        <taxon>Metazoa</taxon>
        <taxon>Spiralia</taxon>
        <taxon>Lophotrochozoa</taxon>
        <taxon>Mollusca</taxon>
        <taxon>Gastropoda</taxon>
        <taxon>Heterobranchia</taxon>
        <taxon>Euthyneura</taxon>
        <taxon>Panpulmonata</taxon>
        <taxon>Sacoglossa</taxon>
        <taxon>Placobranchoidea</taxon>
        <taxon>Plakobranchidae</taxon>
        <taxon>Plakobranchus</taxon>
    </lineage>
</organism>
<dbReference type="AlphaFoldDB" id="A0AAV4CHZ1"/>
<reference evidence="2 3" key="1">
    <citation type="journal article" date="2021" name="Elife">
        <title>Chloroplast acquisition without the gene transfer in kleptoplastic sea slugs, Plakobranchus ocellatus.</title>
        <authorList>
            <person name="Maeda T."/>
            <person name="Takahashi S."/>
            <person name="Yoshida T."/>
            <person name="Shimamura S."/>
            <person name="Takaki Y."/>
            <person name="Nagai Y."/>
            <person name="Toyoda A."/>
            <person name="Suzuki Y."/>
            <person name="Arimoto A."/>
            <person name="Ishii H."/>
            <person name="Satoh N."/>
            <person name="Nishiyama T."/>
            <person name="Hasebe M."/>
            <person name="Maruyama T."/>
            <person name="Minagawa J."/>
            <person name="Obokata J."/>
            <person name="Shigenobu S."/>
        </authorList>
    </citation>
    <scope>NUCLEOTIDE SEQUENCE [LARGE SCALE GENOMIC DNA]</scope>
</reference>
<proteinExistence type="predicted"/>
<accession>A0AAV4CHZ1</accession>
<gene>
    <name evidence="2" type="ORF">PoB_005756200</name>
</gene>
<protein>
    <submittedName>
        <fullName evidence="2">Uncharacterized protein</fullName>
    </submittedName>
</protein>
<comment type="caution">
    <text evidence="2">The sequence shown here is derived from an EMBL/GenBank/DDBJ whole genome shotgun (WGS) entry which is preliminary data.</text>
</comment>
<evidence type="ECO:0000313" key="3">
    <source>
        <dbReference type="Proteomes" id="UP000735302"/>
    </source>
</evidence>
<evidence type="ECO:0000256" key="1">
    <source>
        <dbReference type="SAM" id="MobiDB-lite"/>
    </source>
</evidence>
<name>A0AAV4CHZ1_9GAST</name>